<evidence type="ECO:0000313" key="1">
    <source>
        <dbReference type="EMBL" id="RIA55160.1"/>
    </source>
</evidence>
<dbReference type="Gene3D" id="3.40.630.40">
    <property type="entry name" value="Zn-dependent exopeptidases"/>
    <property type="match status" value="1"/>
</dbReference>
<protein>
    <submittedName>
        <fullName evidence="1">N-formylglutamate amidohydrolase</fullName>
    </submittedName>
</protein>
<dbReference type="SUPFAM" id="SSF53187">
    <property type="entry name" value="Zn-dependent exopeptidases"/>
    <property type="match status" value="1"/>
</dbReference>
<proteinExistence type="predicted"/>
<reference evidence="1 2" key="1">
    <citation type="submission" date="2018-08" db="EMBL/GenBank/DDBJ databases">
        <title>Genomic Encyclopedia of Archaeal and Bacterial Type Strains, Phase II (KMG-II): from individual species to whole genera.</title>
        <authorList>
            <person name="Goeker M."/>
        </authorList>
    </citation>
    <scope>NUCLEOTIDE SEQUENCE [LARGE SCALE GENOMIC DNA]</scope>
    <source>
        <strain evidence="1 2">DSM 5002</strain>
    </source>
</reference>
<gene>
    <name evidence="1" type="ORF">BXY53_0213</name>
</gene>
<dbReference type="GO" id="GO:0016787">
    <property type="term" value="F:hydrolase activity"/>
    <property type="evidence" value="ECO:0007669"/>
    <property type="project" value="UniProtKB-KW"/>
</dbReference>
<sequence length="311" mass="34683">MLMSRFMTPARWLEREIHCIHTELDPPFAVEQPAALVTPFIFNSPHSGRIYPSIFIKTAQLSPQALRMSEDLFIDKLFAPVIDKGATLMSACFPRAYLDLNRQPYELDPALFAEKLPDYANSSSLRVIGGLGTIPRLVNENEEIYAAPLPLSVGLARVERLYQPYHDTLSRLIEDTRNSFGRAFLIDCHSMPSHLGEAPGAPPYDIVLGDRFGGSCSRDLVDFAATTFSMMGYHVGLNKPYAGGHITEFYGRPADCIHALQIEINRGLYVCEKTFEIKPGFAKLKEDIAELAERLITRFSPGAQSLRTAAE</sequence>
<dbReference type="AlphaFoldDB" id="A0A397Q0X1"/>
<keyword evidence="2" id="KW-1185">Reference proteome</keyword>
<dbReference type="Pfam" id="PF05013">
    <property type="entry name" value="FGase"/>
    <property type="match status" value="1"/>
</dbReference>
<dbReference type="EMBL" id="QXDF01000001">
    <property type="protein sequence ID" value="RIA55160.1"/>
    <property type="molecule type" value="Genomic_DNA"/>
</dbReference>
<comment type="caution">
    <text evidence="1">The sequence shown here is derived from an EMBL/GenBank/DDBJ whole genome shotgun (WGS) entry which is preliminary data.</text>
</comment>
<accession>A0A397Q0X1</accession>
<organism evidence="1 2">
    <name type="scientific">Dichotomicrobium thermohalophilum</name>
    <dbReference type="NCBI Taxonomy" id="933063"/>
    <lineage>
        <taxon>Bacteria</taxon>
        <taxon>Pseudomonadati</taxon>
        <taxon>Pseudomonadota</taxon>
        <taxon>Alphaproteobacteria</taxon>
        <taxon>Hyphomicrobiales</taxon>
        <taxon>Hyphomicrobiaceae</taxon>
        <taxon>Dichotomicrobium</taxon>
    </lineage>
</organism>
<dbReference type="Proteomes" id="UP000266273">
    <property type="component" value="Unassembled WGS sequence"/>
</dbReference>
<evidence type="ECO:0000313" key="2">
    <source>
        <dbReference type="Proteomes" id="UP000266273"/>
    </source>
</evidence>
<keyword evidence="1" id="KW-0378">Hydrolase</keyword>
<name>A0A397Q0X1_9HYPH</name>
<dbReference type="InterPro" id="IPR007709">
    <property type="entry name" value="N-FG_amidohydro"/>
</dbReference>